<accession>A0ACC0JM40</accession>
<comment type="caution">
    <text evidence="1">The sequence shown here is derived from an EMBL/GenBank/DDBJ whole genome shotgun (WGS) entry which is preliminary data.</text>
</comment>
<sequence>MWKLCQQILDQQYGLPSEAAAESATNFLRAFRARPDDDSFAIDEWPAHLKYICRMVKIKISLFVSNA</sequence>
<evidence type="ECO:0000313" key="1">
    <source>
        <dbReference type="EMBL" id="KAI8425167.1"/>
    </source>
</evidence>
<evidence type="ECO:0000313" key="2">
    <source>
        <dbReference type="Proteomes" id="UP001064048"/>
    </source>
</evidence>
<dbReference type="EMBL" id="CM046111">
    <property type="protein sequence ID" value="KAI8425167.1"/>
    <property type="molecule type" value="Genomic_DNA"/>
</dbReference>
<protein>
    <submittedName>
        <fullName evidence="1">Uncharacterized protein</fullName>
    </submittedName>
</protein>
<name>A0ACC0JM40_CHOFU</name>
<organism evidence="1 2">
    <name type="scientific">Choristoneura fumiferana</name>
    <name type="common">Spruce budworm moth</name>
    <name type="synonym">Archips fumiferana</name>
    <dbReference type="NCBI Taxonomy" id="7141"/>
    <lineage>
        <taxon>Eukaryota</taxon>
        <taxon>Metazoa</taxon>
        <taxon>Ecdysozoa</taxon>
        <taxon>Arthropoda</taxon>
        <taxon>Hexapoda</taxon>
        <taxon>Insecta</taxon>
        <taxon>Pterygota</taxon>
        <taxon>Neoptera</taxon>
        <taxon>Endopterygota</taxon>
        <taxon>Lepidoptera</taxon>
        <taxon>Glossata</taxon>
        <taxon>Ditrysia</taxon>
        <taxon>Tortricoidea</taxon>
        <taxon>Tortricidae</taxon>
        <taxon>Tortricinae</taxon>
        <taxon>Choristoneura</taxon>
    </lineage>
</organism>
<dbReference type="Proteomes" id="UP001064048">
    <property type="component" value="Chromosome 11"/>
</dbReference>
<proteinExistence type="predicted"/>
<reference evidence="1 2" key="1">
    <citation type="journal article" date="2022" name="Genome Biol. Evol.">
        <title>The Spruce Budworm Genome: Reconstructing the Evolutionary History of Antifreeze Proteins.</title>
        <authorList>
            <person name="Beliveau C."/>
            <person name="Gagne P."/>
            <person name="Picq S."/>
            <person name="Vernygora O."/>
            <person name="Keeling C.I."/>
            <person name="Pinkney K."/>
            <person name="Doucet D."/>
            <person name="Wen F."/>
            <person name="Johnston J.S."/>
            <person name="Maaroufi H."/>
            <person name="Boyle B."/>
            <person name="Laroche J."/>
            <person name="Dewar K."/>
            <person name="Juretic N."/>
            <person name="Blackburn G."/>
            <person name="Nisole A."/>
            <person name="Brunet B."/>
            <person name="Brandao M."/>
            <person name="Lumley L."/>
            <person name="Duan J."/>
            <person name="Quan G."/>
            <person name="Lucarotti C.J."/>
            <person name="Roe A.D."/>
            <person name="Sperling F.A.H."/>
            <person name="Levesque R.C."/>
            <person name="Cusson M."/>
        </authorList>
    </citation>
    <scope>NUCLEOTIDE SEQUENCE [LARGE SCALE GENOMIC DNA]</scope>
    <source>
        <strain evidence="1">Glfc:IPQL:Cfum</strain>
    </source>
</reference>
<gene>
    <name evidence="1" type="ORF">MSG28_006994</name>
</gene>
<keyword evidence="2" id="KW-1185">Reference proteome</keyword>